<keyword evidence="2" id="KW-0597">Phosphoprotein</keyword>
<evidence type="ECO:0000256" key="1">
    <source>
        <dbReference type="ARBA" id="ARBA00022450"/>
    </source>
</evidence>
<evidence type="ECO:0000256" key="2">
    <source>
        <dbReference type="ARBA" id="ARBA00022553"/>
    </source>
</evidence>
<dbReference type="OrthoDB" id="329835at2759"/>
<dbReference type="PANTHER" id="PTHR45527:SF1">
    <property type="entry name" value="FATTY ACID SYNTHASE"/>
    <property type="match status" value="1"/>
</dbReference>
<protein>
    <recommendedName>
        <fullName evidence="4">Carrier domain-containing protein</fullName>
    </recommendedName>
</protein>
<gene>
    <name evidence="5" type="ORF">K457DRAFT_1882607</name>
</gene>
<dbReference type="Gene3D" id="1.10.1200.10">
    <property type="entry name" value="ACP-like"/>
    <property type="match status" value="1"/>
</dbReference>
<name>A0A197JB07_9FUNG</name>
<dbReference type="SUPFAM" id="SSF47336">
    <property type="entry name" value="ACP-like"/>
    <property type="match status" value="1"/>
</dbReference>
<dbReference type="Pfam" id="PF00550">
    <property type="entry name" value="PP-binding"/>
    <property type="match status" value="1"/>
</dbReference>
<dbReference type="InterPro" id="IPR009081">
    <property type="entry name" value="PP-bd_ACP"/>
</dbReference>
<dbReference type="STRING" id="1314771.A0A197JB07"/>
<reference evidence="5 6" key="1">
    <citation type="submission" date="2016-05" db="EMBL/GenBank/DDBJ databases">
        <title>Genome sequencing reveals origins of a unique bacterial endosymbiosis in the earliest lineages of terrestrial Fungi.</title>
        <authorList>
            <consortium name="DOE Joint Genome Institute"/>
            <person name="Uehling J."/>
            <person name="Gryganskyi A."/>
            <person name="Hameed K."/>
            <person name="Tschaplinski T."/>
            <person name="Misztal P."/>
            <person name="Wu S."/>
            <person name="Desiro A."/>
            <person name="Vande Pol N."/>
            <person name="Du Z.-Y."/>
            <person name="Zienkiewicz A."/>
            <person name="Zienkiewicz K."/>
            <person name="Morin E."/>
            <person name="Tisserant E."/>
            <person name="Splivallo R."/>
            <person name="Hainaut M."/>
            <person name="Henrissat B."/>
            <person name="Ohm R."/>
            <person name="Kuo A."/>
            <person name="Yan J."/>
            <person name="Lipzen A."/>
            <person name="Nolan M."/>
            <person name="Labutti K."/>
            <person name="Barry K."/>
            <person name="Goldstein A."/>
            <person name="Labbe J."/>
            <person name="Schadt C."/>
            <person name="Tuskan G."/>
            <person name="Grigoriev I."/>
            <person name="Martin F."/>
            <person name="Vilgalys R."/>
            <person name="Bonito G."/>
        </authorList>
    </citation>
    <scope>NUCLEOTIDE SEQUENCE [LARGE SCALE GENOMIC DNA]</scope>
    <source>
        <strain evidence="5 6">AG-77</strain>
    </source>
</reference>
<sequence length="131" mass="14714">MPLTPNGKLDRRALPAPDDEAFARRTYESPQGEIETALARIWAELFKIEQISRHDSFFALGGHSLLAVQMIERLRRLGLTVSRLALRLAEPVNPVMPRRHPARVASPTRVESSCMEGTIIAPHKRLAERLA</sequence>
<organism evidence="5 6">
    <name type="scientific">Linnemannia elongata AG-77</name>
    <dbReference type="NCBI Taxonomy" id="1314771"/>
    <lineage>
        <taxon>Eukaryota</taxon>
        <taxon>Fungi</taxon>
        <taxon>Fungi incertae sedis</taxon>
        <taxon>Mucoromycota</taxon>
        <taxon>Mortierellomycotina</taxon>
        <taxon>Mortierellomycetes</taxon>
        <taxon>Mortierellales</taxon>
        <taxon>Mortierellaceae</taxon>
        <taxon>Linnemannia</taxon>
    </lineage>
</organism>
<dbReference type="PROSITE" id="PS50075">
    <property type="entry name" value="CARRIER"/>
    <property type="match status" value="1"/>
</dbReference>
<dbReference type="Proteomes" id="UP000078512">
    <property type="component" value="Unassembled WGS sequence"/>
</dbReference>
<evidence type="ECO:0000313" key="5">
    <source>
        <dbReference type="EMBL" id="OAQ22233.1"/>
    </source>
</evidence>
<dbReference type="GO" id="GO:0016874">
    <property type="term" value="F:ligase activity"/>
    <property type="evidence" value="ECO:0007669"/>
    <property type="project" value="UniProtKB-KW"/>
</dbReference>
<dbReference type="GO" id="GO:0044550">
    <property type="term" value="P:secondary metabolite biosynthetic process"/>
    <property type="evidence" value="ECO:0007669"/>
    <property type="project" value="TreeGrafter"/>
</dbReference>
<dbReference type="EMBL" id="KV442195">
    <property type="protein sequence ID" value="OAQ22233.1"/>
    <property type="molecule type" value="Genomic_DNA"/>
</dbReference>
<dbReference type="GO" id="GO:0031177">
    <property type="term" value="F:phosphopantetheine binding"/>
    <property type="evidence" value="ECO:0007669"/>
    <property type="project" value="TreeGrafter"/>
</dbReference>
<dbReference type="GO" id="GO:0005737">
    <property type="term" value="C:cytoplasm"/>
    <property type="evidence" value="ECO:0007669"/>
    <property type="project" value="TreeGrafter"/>
</dbReference>
<keyword evidence="1" id="KW-0596">Phosphopantetheine</keyword>
<evidence type="ECO:0000256" key="3">
    <source>
        <dbReference type="ARBA" id="ARBA00022598"/>
    </source>
</evidence>
<accession>A0A197JB07</accession>
<dbReference type="InterPro" id="IPR036736">
    <property type="entry name" value="ACP-like_sf"/>
</dbReference>
<dbReference type="PROSITE" id="PS00012">
    <property type="entry name" value="PHOSPHOPANTETHEINE"/>
    <property type="match status" value="1"/>
</dbReference>
<keyword evidence="3" id="KW-0436">Ligase</keyword>
<evidence type="ECO:0000259" key="4">
    <source>
        <dbReference type="PROSITE" id="PS50075"/>
    </source>
</evidence>
<dbReference type="InterPro" id="IPR006162">
    <property type="entry name" value="Ppantetheine_attach_site"/>
</dbReference>
<evidence type="ECO:0000313" key="6">
    <source>
        <dbReference type="Proteomes" id="UP000078512"/>
    </source>
</evidence>
<dbReference type="AlphaFoldDB" id="A0A197JB07"/>
<feature type="domain" description="Carrier" evidence="4">
    <location>
        <begin position="29"/>
        <end position="112"/>
    </location>
</feature>
<dbReference type="GO" id="GO:0043041">
    <property type="term" value="P:amino acid activation for nonribosomal peptide biosynthetic process"/>
    <property type="evidence" value="ECO:0007669"/>
    <property type="project" value="TreeGrafter"/>
</dbReference>
<proteinExistence type="predicted"/>
<dbReference type="PANTHER" id="PTHR45527">
    <property type="entry name" value="NONRIBOSOMAL PEPTIDE SYNTHETASE"/>
    <property type="match status" value="1"/>
</dbReference>
<keyword evidence="6" id="KW-1185">Reference proteome</keyword>